<dbReference type="AlphaFoldDB" id="A0A2A6FUJ6"/>
<protein>
    <recommendedName>
        <fullName evidence="3">WXG100 family type VII secretion target</fullName>
    </recommendedName>
</protein>
<dbReference type="EMBL" id="NAEP01000018">
    <property type="protein sequence ID" value="PDQ36291.1"/>
    <property type="molecule type" value="Genomic_DNA"/>
</dbReference>
<dbReference type="Pfam" id="PF06013">
    <property type="entry name" value="WXG100"/>
    <property type="match status" value="1"/>
</dbReference>
<accession>A0A2A6FUJ6</accession>
<dbReference type="Proteomes" id="UP000219994">
    <property type="component" value="Unassembled WGS sequence"/>
</dbReference>
<dbReference type="InterPro" id="IPR036689">
    <property type="entry name" value="ESAT-6-like_sf"/>
</dbReference>
<organism evidence="1 2">
    <name type="scientific">Candidatus Lumbricidiphila eiseniae</name>
    <dbReference type="NCBI Taxonomy" id="1969409"/>
    <lineage>
        <taxon>Bacteria</taxon>
        <taxon>Bacillati</taxon>
        <taxon>Actinomycetota</taxon>
        <taxon>Actinomycetes</taxon>
        <taxon>Micrococcales</taxon>
        <taxon>Microbacteriaceae</taxon>
        <taxon>Candidatus Lumbricidiphila</taxon>
    </lineage>
</organism>
<gene>
    <name evidence="1" type="ORF">B5766_01660</name>
</gene>
<evidence type="ECO:0000313" key="1">
    <source>
        <dbReference type="EMBL" id="PDQ36291.1"/>
    </source>
</evidence>
<dbReference type="Gene3D" id="1.10.287.1060">
    <property type="entry name" value="ESAT-6-like"/>
    <property type="match status" value="1"/>
</dbReference>
<proteinExistence type="predicted"/>
<dbReference type="InterPro" id="IPR010310">
    <property type="entry name" value="T7SS_ESAT-6-like"/>
</dbReference>
<evidence type="ECO:0008006" key="3">
    <source>
        <dbReference type="Google" id="ProtNLM"/>
    </source>
</evidence>
<reference evidence="2" key="1">
    <citation type="submission" date="2017-03" db="EMBL/GenBank/DDBJ databases">
        <authorList>
            <person name="Lund M.B."/>
        </authorList>
    </citation>
    <scope>NUCLEOTIDE SEQUENCE [LARGE SCALE GENOMIC DNA]</scope>
</reference>
<dbReference type="SUPFAM" id="SSF140453">
    <property type="entry name" value="EsxAB dimer-like"/>
    <property type="match status" value="1"/>
</dbReference>
<comment type="caution">
    <text evidence="1">The sequence shown here is derived from an EMBL/GenBank/DDBJ whole genome shotgun (WGS) entry which is preliminary data.</text>
</comment>
<name>A0A2A6FUJ6_9MICO</name>
<sequence>MANFSVSYDELTAKAEQLCAGRDEINGVLTRLQSQITLLVAQGFTTDRASGAFADAFQRFTTGATNTIGGLDDLAAFLRSTATTLREVDSAIAAQIGR</sequence>
<evidence type="ECO:0000313" key="2">
    <source>
        <dbReference type="Proteomes" id="UP000219994"/>
    </source>
</evidence>